<protein>
    <recommendedName>
        <fullName evidence="3">Major tail protein</fullName>
    </recommendedName>
</protein>
<keyword evidence="2" id="KW-1185">Reference proteome</keyword>
<dbReference type="AlphaFoldDB" id="A0A1M2V0X4"/>
<evidence type="ECO:0008006" key="3">
    <source>
        <dbReference type="Google" id="ProtNLM"/>
    </source>
</evidence>
<reference evidence="1" key="1">
    <citation type="submission" date="2016-11" db="EMBL/GenBank/DDBJ databases">
        <title>Draft Genome Sequence of Marinobacter hydrocarbonoclasticus strain STW2, a polyaromatic aromatic hydrocarbon degrading and denitrifying bacterium from rhizosphere of Seagrass Enhalus acodoides.</title>
        <authorList>
            <person name="Ling J."/>
            <person name="Dong J."/>
        </authorList>
    </citation>
    <scope>NUCLEOTIDE SEQUENCE [LARGE SCALE GENOMIC DNA]</scope>
    <source>
        <strain evidence="1">STW2</strain>
    </source>
</reference>
<dbReference type="Pfam" id="PF18906">
    <property type="entry name" value="Phage_tube_2"/>
    <property type="match status" value="1"/>
</dbReference>
<proteinExistence type="predicted"/>
<dbReference type="OrthoDB" id="6182034at2"/>
<evidence type="ECO:0000313" key="1">
    <source>
        <dbReference type="EMBL" id="OJT01233.1"/>
    </source>
</evidence>
<accession>A0A1M2V0X4</accession>
<dbReference type="InterPro" id="IPR044000">
    <property type="entry name" value="Phage_tube_2"/>
</dbReference>
<dbReference type="Proteomes" id="UP000183986">
    <property type="component" value="Unassembled WGS sequence"/>
</dbReference>
<dbReference type="EMBL" id="MPKY01000001">
    <property type="protein sequence ID" value="OJT01233.1"/>
    <property type="molecule type" value="Genomic_DNA"/>
</dbReference>
<evidence type="ECO:0000313" key="2">
    <source>
        <dbReference type="Proteomes" id="UP000183986"/>
    </source>
</evidence>
<name>A0A1M2V0X4_MARNT</name>
<dbReference type="RefSeq" id="WP_072677996.1">
    <property type="nucleotide sequence ID" value="NZ_MPKY01000001.1"/>
</dbReference>
<gene>
    <name evidence="1" type="ORF">BEE62_14890</name>
</gene>
<comment type="caution">
    <text evidence="1">The sequence shown here is derived from an EMBL/GenBank/DDBJ whole genome shotgun (WGS) entry which is preliminary data.</text>
</comment>
<sequence length="304" mass="32356">MAIERVRIALRPTGGGGAWTTLRRTNDALTVGTETVRSDNVRSDRKRDGQKVTTLTVGGTLDFEVSASEYDQILAAALCTTWQADTPVAGTDQIKVGTTDVQFDILKSYLDSDRHVLMTGMYVTQLQLTMNAGEKITAQATFMGEGHDDAYDPSGDTFNAPADALFFDSTSNLSSIQIDGAPISGMCITAMSLTIANGFASDQCLGSLYQKHHKGSCDITGSKTFRMSAAAFDLWKNSITNTPISSSFTMGDGSNSYVFNIGREYLSGDLPSGALDAILSVELSTTAATDASGDMISIERTLAP</sequence>
<organism evidence="1 2">
    <name type="scientific">Marinobacter nauticus</name>
    <name type="common">Marinobacter hydrocarbonoclasticus</name>
    <name type="synonym">Marinobacter aquaeolei</name>
    <dbReference type="NCBI Taxonomy" id="2743"/>
    <lineage>
        <taxon>Bacteria</taxon>
        <taxon>Pseudomonadati</taxon>
        <taxon>Pseudomonadota</taxon>
        <taxon>Gammaproteobacteria</taxon>
        <taxon>Pseudomonadales</taxon>
        <taxon>Marinobacteraceae</taxon>
        <taxon>Marinobacter</taxon>
    </lineage>
</organism>